<evidence type="ECO:0000313" key="3">
    <source>
        <dbReference type="EMBL" id="CAB4222514.1"/>
    </source>
</evidence>
<evidence type="ECO:0000313" key="1">
    <source>
        <dbReference type="EMBL" id="CAB4167991.1"/>
    </source>
</evidence>
<accession>A0A6J5RM89</accession>
<reference evidence="2" key="1">
    <citation type="submission" date="2020-05" db="EMBL/GenBank/DDBJ databases">
        <authorList>
            <person name="Chiriac C."/>
            <person name="Salcher M."/>
            <person name="Ghai R."/>
            <person name="Kavagutti S V."/>
        </authorList>
    </citation>
    <scope>NUCLEOTIDE SEQUENCE</scope>
</reference>
<protein>
    <submittedName>
        <fullName evidence="2">Uncharacterized protein</fullName>
    </submittedName>
</protein>
<organism evidence="2">
    <name type="scientific">uncultured Caudovirales phage</name>
    <dbReference type="NCBI Taxonomy" id="2100421"/>
    <lineage>
        <taxon>Viruses</taxon>
        <taxon>Duplodnaviria</taxon>
        <taxon>Heunggongvirae</taxon>
        <taxon>Uroviricota</taxon>
        <taxon>Caudoviricetes</taxon>
        <taxon>Peduoviridae</taxon>
        <taxon>Maltschvirus</taxon>
        <taxon>Maltschvirus maltsch</taxon>
    </lineage>
</organism>
<gene>
    <name evidence="2" type="ORF">UFOVP1293_34</name>
    <name evidence="3" type="ORF">UFOVP1644_52</name>
    <name evidence="1" type="ORF">UFOVP860_77</name>
</gene>
<dbReference type="EMBL" id="LR797244">
    <property type="protein sequence ID" value="CAB4195426.1"/>
    <property type="molecule type" value="Genomic_DNA"/>
</dbReference>
<proteinExistence type="predicted"/>
<evidence type="ECO:0000313" key="2">
    <source>
        <dbReference type="EMBL" id="CAB4195426.1"/>
    </source>
</evidence>
<dbReference type="EMBL" id="LR797513">
    <property type="protein sequence ID" value="CAB4222514.1"/>
    <property type="molecule type" value="Genomic_DNA"/>
</dbReference>
<name>A0A6J5RM89_9CAUD</name>
<sequence length="221" mass="25224">MTDRPILFSAPMVRALLDGRKTQARRILKLDGMLEPKPDVWEAKEIDGVWHFVSDDPRCGGKLRCPVRFAKGDRLWVREAWAYHGGDEMLYQREPGAVGYRADVETDPRLSFGNVPGGRWRVSIHMPRWASRLTLTVTDVRVQRLQEISEDDCIAEGPPSVEWQPGRGGWMVPSESQPHISMSPRTWYRLLWDTINGAGSWDANPWVVALTFDVVNRNIDS</sequence>
<dbReference type="EMBL" id="LR796812">
    <property type="protein sequence ID" value="CAB4167991.1"/>
    <property type="molecule type" value="Genomic_DNA"/>
</dbReference>